<evidence type="ECO:0000256" key="4">
    <source>
        <dbReference type="ARBA" id="ARBA00023146"/>
    </source>
</evidence>
<evidence type="ECO:0000259" key="5">
    <source>
        <dbReference type="SMART" id="SM00836"/>
    </source>
</evidence>
<dbReference type="InterPro" id="IPR009080">
    <property type="entry name" value="tRNAsynth_Ia_anticodon-bd"/>
</dbReference>
<protein>
    <recommendedName>
        <fullName evidence="5">DALR anticodon binding domain-containing protein</fullName>
    </recommendedName>
</protein>
<accession>A0A352IQ10</accession>
<feature type="domain" description="DALR anticodon binding" evidence="5">
    <location>
        <begin position="1"/>
        <end position="46"/>
    </location>
</feature>
<dbReference type="GO" id="GO:0005524">
    <property type="term" value="F:ATP binding"/>
    <property type="evidence" value="ECO:0007669"/>
    <property type="project" value="UniProtKB-KW"/>
</dbReference>
<proteinExistence type="predicted"/>
<keyword evidence="1" id="KW-0436">Ligase</keyword>
<dbReference type="Proteomes" id="UP000263489">
    <property type="component" value="Unassembled WGS sequence"/>
</dbReference>
<dbReference type="EMBL" id="DNNA01000068">
    <property type="protein sequence ID" value="HBC33543.1"/>
    <property type="molecule type" value="Genomic_DNA"/>
</dbReference>
<keyword evidence="4" id="KW-0030">Aminoacyl-tRNA synthetase</keyword>
<evidence type="ECO:0000313" key="6">
    <source>
        <dbReference type="EMBL" id="HBC33543.1"/>
    </source>
</evidence>
<evidence type="ECO:0000256" key="2">
    <source>
        <dbReference type="ARBA" id="ARBA00022741"/>
    </source>
</evidence>
<evidence type="ECO:0000256" key="1">
    <source>
        <dbReference type="ARBA" id="ARBA00022598"/>
    </source>
</evidence>
<gene>
    <name evidence="6" type="ORF">DC045_04310</name>
</gene>
<dbReference type="AlphaFoldDB" id="A0A352IQ10"/>
<dbReference type="InterPro" id="IPR008909">
    <property type="entry name" value="DALR_anticod-bd"/>
</dbReference>
<comment type="caution">
    <text evidence="6">The sequence shown here is derived from an EMBL/GenBank/DDBJ whole genome shotgun (WGS) entry which is preliminary data.</text>
</comment>
<dbReference type="GO" id="GO:0006420">
    <property type="term" value="P:arginyl-tRNA aminoacylation"/>
    <property type="evidence" value="ECO:0007669"/>
    <property type="project" value="InterPro"/>
</dbReference>
<keyword evidence="3" id="KW-0067">ATP-binding</keyword>
<name>A0A352IQ10_9GAMM</name>
<dbReference type="SUPFAM" id="SSF47323">
    <property type="entry name" value="Anticodon-binding domain of a subclass of class I aminoacyl-tRNA synthetases"/>
    <property type="match status" value="1"/>
</dbReference>
<dbReference type="GO" id="GO:0004814">
    <property type="term" value="F:arginine-tRNA ligase activity"/>
    <property type="evidence" value="ECO:0007669"/>
    <property type="project" value="InterPro"/>
</dbReference>
<reference evidence="6 7" key="1">
    <citation type="journal article" date="2018" name="Nat. Biotechnol.">
        <title>A standardized bacterial taxonomy based on genome phylogeny substantially revises the tree of life.</title>
        <authorList>
            <person name="Parks D.H."/>
            <person name="Chuvochina M."/>
            <person name="Waite D.W."/>
            <person name="Rinke C."/>
            <person name="Skarshewski A."/>
            <person name="Chaumeil P.A."/>
            <person name="Hugenholtz P."/>
        </authorList>
    </citation>
    <scope>NUCLEOTIDE SEQUENCE [LARGE SCALE GENOMIC DNA]</scope>
    <source>
        <strain evidence="6">UBA9380</strain>
    </source>
</reference>
<feature type="non-terminal residue" evidence="6">
    <location>
        <position position="1"/>
    </location>
</feature>
<evidence type="ECO:0000313" key="7">
    <source>
        <dbReference type="Proteomes" id="UP000263489"/>
    </source>
</evidence>
<dbReference type="Pfam" id="PF05746">
    <property type="entry name" value="DALR_1"/>
    <property type="match status" value="1"/>
</dbReference>
<evidence type="ECO:0000256" key="3">
    <source>
        <dbReference type="ARBA" id="ARBA00022840"/>
    </source>
</evidence>
<dbReference type="SMART" id="SM00836">
    <property type="entry name" value="DALR_1"/>
    <property type="match status" value="1"/>
</dbReference>
<dbReference type="Gene3D" id="1.10.730.10">
    <property type="entry name" value="Isoleucyl-tRNA Synthetase, Domain 1"/>
    <property type="match status" value="1"/>
</dbReference>
<sequence length="46" mass="5111">HTYYNAHKVLIEDAAVRDARISLYLAIRQVIANGLDLLGVSAPEEM</sequence>
<keyword evidence="2" id="KW-0547">Nucleotide-binding</keyword>
<organism evidence="6 7">
    <name type="scientific">Marinobacter adhaerens</name>
    <dbReference type="NCBI Taxonomy" id="1033846"/>
    <lineage>
        <taxon>Bacteria</taxon>
        <taxon>Pseudomonadati</taxon>
        <taxon>Pseudomonadota</taxon>
        <taxon>Gammaproteobacteria</taxon>
        <taxon>Pseudomonadales</taxon>
        <taxon>Marinobacteraceae</taxon>
        <taxon>Marinobacter</taxon>
    </lineage>
</organism>